<dbReference type="PROSITE" id="PS51257">
    <property type="entry name" value="PROKAR_LIPOPROTEIN"/>
    <property type="match status" value="1"/>
</dbReference>
<reference evidence="1 2" key="1">
    <citation type="submission" date="2019-02" db="EMBL/GenBank/DDBJ databases">
        <title>Pedobacter sp. RP-1-14 sp. nov., isolated from Arctic soil.</title>
        <authorList>
            <person name="Dahal R.H."/>
        </authorList>
    </citation>
    <scope>NUCLEOTIDE SEQUENCE [LARGE SCALE GENOMIC DNA]</scope>
    <source>
        <strain evidence="1 2">RP-1-14</strain>
    </source>
</reference>
<protein>
    <recommendedName>
        <fullName evidence="3">DUF4136 domain-containing protein</fullName>
    </recommendedName>
</protein>
<evidence type="ECO:0000313" key="1">
    <source>
        <dbReference type="EMBL" id="TCD00083.1"/>
    </source>
</evidence>
<keyword evidence="2" id="KW-1185">Reference proteome</keyword>
<gene>
    <name evidence="1" type="ORF">EZ437_15305</name>
</gene>
<accession>A0A4R0NKQ8</accession>
<dbReference type="AlphaFoldDB" id="A0A4R0NKQ8"/>
<evidence type="ECO:0000313" key="2">
    <source>
        <dbReference type="Proteomes" id="UP000293347"/>
    </source>
</evidence>
<dbReference type="Proteomes" id="UP000293347">
    <property type="component" value="Unassembled WGS sequence"/>
</dbReference>
<name>A0A4R0NKQ8_9SPHI</name>
<dbReference type="OrthoDB" id="6077795at2"/>
<organism evidence="1 2">
    <name type="scientific">Pedobacter psychroterrae</name>
    <dbReference type="NCBI Taxonomy" id="2530453"/>
    <lineage>
        <taxon>Bacteria</taxon>
        <taxon>Pseudomonadati</taxon>
        <taxon>Bacteroidota</taxon>
        <taxon>Sphingobacteriia</taxon>
        <taxon>Sphingobacteriales</taxon>
        <taxon>Sphingobacteriaceae</taxon>
        <taxon>Pedobacter</taxon>
    </lineage>
</organism>
<proteinExistence type="predicted"/>
<comment type="caution">
    <text evidence="1">The sequence shown here is derived from an EMBL/GenBank/DDBJ whole genome shotgun (WGS) entry which is preliminary data.</text>
</comment>
<evidence type="ECO:0008006" key="3">
    <source>
        <dbReference type="Google" id="ProtNLM"/>
    </source>
</evidence>
<sequence>MKNRTLIGSLMLTIFMISGCSNTKLLTSWKAPDESATAFKKVLVIALMTDKDRKLRENVENVIVKDLQAHGINAGSALAEYGPKAFDSKDESAAIKTISDRGYDGTFTIALLDKRKEKRHNPGMITYRPVRFWGYYNSMYARVYQPAYQSVSNQFILEGNFYNINPDKLIYSAQTKTVDPSSPLSLATIFSAKLFNDMKSKGLIK</sequence>
<dbReference type="RefSeq" id="WP_131596938.1">
    <property type="nucleotide sequence ID" value="NZ_SJSL01000004.1"/>
</dbReference>
<dbReference type="EMBL" id="SJSL01000004">
    <property type="protein sequence ID" value="TCD00083.1"/>
    <property type="molecule type" value="Genomic_DNA"/>
</dbReference>